<evidence type="ECO:0000313" key="7">
    <source>
        <dbReference type="Proteomes" id="UP000186817"/>
    </source>
</evidence>
<accession>A0A1Q9DSY7</accession>
<dbReference type="OrthoDB" id="514777at2759"/>
<dbReference type="Pfam" id="PF02854">
    <property type="entry name" value="MIF4G"/>
    <property type="match status" value="1"/>
</dbReference>
<name>A0A1Q9DSY7_SYMMI</name>
<protein>
    <submittedName>
        <fullName evidence="6">Eukaryotic translation initiation factor 4G</fullName>
    </submittedName>
</protein>
<evidence type="ECO:0000313" key="6">
    <source>
        <dbReference type="EMBL" id="OLP98277.1"/>
    </source>
</evidence>
<keyword evidence="2 6" id="KW-0396">Initiation factor</keyword>
<dbReference type="InterPro" id="IPR003890">
    <property type="entry name" value="MIF4G-like_typ-3"/>
</dbReference>
<comment type="similarity">
    <text evidence="1">Belongs to the eukaryotic initiation factor 4G family.</text>
</comment>
<sequence length="326" mass="36561">MFSAAHTAQPDDMEESRLRRKHRDLGTMKWIGELLTRGLLRSRLLCSCVQQLLAERRRCPQFVEFAAALLRSAGKTFDVPSWEHRPQLQKLFAEMEELSTSDSLSLRLRFLLRDLLELRAAAWESARPPKQLSKEARSPPSAPRLDAAKPLPVLSSVTTTQCQGGAFRPDSFSVAPHWMILVVMKMKTTMTMCGNDDAGVLGTLRDLRADRDAKKAVARLKAAGVPRKLQAVEFSDMITRVAEDASGPARRASFAVLVRLSLGEESAFHHDECVRGTSIFFREVYPDLCDEVPRLAVVMSSEFLPLLRKSWTQAADLNGFLPKELR</sequence>
<feature type="domain" description="MIF4G" evidence="5">
    <location>
        <begin position="12"/>
        <end position="120"/>
    </location>
</feature>
<dbReference type="GO" id="GO:0003743">
    <property type="term" value="F:translation initiation factor activity"/>
    <property type="evidence" value="ECO:0007669"/>
    <property type="project" value="UniProtKB-KW"/>
</dbReference>
<dbReference type="PANTHER" id="PTHR23253:SF9">
    <property type="entry name" value="EUKARYOTIC TRANSLATION INITIATION FACTOR 4 GAMMA 2"/>
    <property type="match status" value="1"/>
</dbReference>
<dbReference type="Gene3D" id="1.25.40.180">
    <property type="match status" value="1"/>
</dbReference>
<dbReference type="InterPro" id="IPR016024">
    <property type="entry name" value="ARM-type_fold"/>
</dbReference>
<gene>
    <name evidence="6" type="ORF">AK812_SmicGene19312</name>
</gene>
<dbReference type="GO" id="GO:0016281">
    <property type="term" value="C:eukaryotic translation initiation factor 4F complex"/>
    <property type="evidence" value="ECO:0007669"/>
    <property type="project" value="TreeGrafter"/>
</dbReference>
<evidence type="ECO:0000256" key="1">
    <source>
        <dbReference type="ARBA" id="ARBA00005775"/>
    </source>
</evidence>
<evidence type="ECO:0000256" key="2">
    <source>
        <dbReference type="ARBA" id="ARBA00022540"/>
    </source>
</evidence>
<keyword evidence="3" id="KW-0648">Protein biosynthesis</keyword>
<evidence type="ECO:0000259" key="5">
    <source>
        <dbReference type="Pfam" id="PF02854"/>
    </source>
</evidence>
<proteinExistence type="inferred from homology"/>
<keyword evidence="7" id="KW-1185">Reference proteome</keyword>
<organism evidence="6 7">
    <name type="scientific">Symbiodinium microadriaticum</name>
    <name type="common">Dinoflagellate</name>
    <name type="synonym">Zooxanthella microadriatica</name>
    <dbReference type="NCBI Taxonomy" id="2951"/>
    <lineage>
        <taxon>Eukaryota</taxon>
        <taxon>Sar</taxon>
        <taxon>Alveolata</taxon>
        <taxon>Dinophyceae</taxon>
        <taxon>Suessiales</taxon>
        <taxon>Symbiodiniaceae</taxon>
        <taxon>Symbiodinium</taxon>
    </lineage>
</organism>
<dbReference type="PANTHER" id="PTHR23253">
    <property type="entry name" value="EUKARYOTIC TRANSLATION INITIATION FACTOR 4 GAMMA"/>
    <property type="match status" value="1"/>
</dbReference>
<dbReference type="GO" id="GO:0003729">
    <property type="term" value="F:mRNA binding"/>
    <property type="evidence" value="ECO:0007669"/>
    <property type="project" value="TreeGrafter"/>
</dbReference>
<dbReference type="SUPFAM" id="SSF48371">
    <property type="entry name" value="ARM repeat"/>
    <property type="match status" value="1"/>
</dbReference>
<reference evidence="6 7" key="1">
    <citation type="submission" date="2016-02" db="EMBL/GenBank/DDBJ databases">
        <title>Genome analysis of coral dinoflagellate symbionts highlights evolutionary adaptations to a symbiotic lifestyle.</title>
        <authorList>
            <person name="Aranda M."/>
            <person name="Li Y."/>
            <person name="Liew Y.J."/>
            <person name="Baumgarten S."/>
            <person name="Simakov O."/>
            <person name="Wilson M."/>
            <person name="Piel J."/>
            <person name="Ashoor H."/>
            <person name="Bougouffa S."/>
            <person name="Bajic V.B."/>
            <person name="Ryu T."/>
            <person name="Ravasi T."/>
            <person name="Bayer T."/>
            <person name="Micklem G."/>
            <person name="Kim H."/>
            <person name="Bhak J."/>
            <person name="Lajeunesse T.C."/>
            <person name="Voolstra C.R."/>
        </authorList>
    </citation>
    <scope>NUCLEOTIDE SEQUENCE [LARGE SCALE GENOMIC DNA]</scope>
    <source>
        <strain evidence="6 7">CCMP2467</strain>
    </source>
</reference>
<comment type="caution">
    <text evidence="6">The sequence shown here is derived from an EMBL/GenBank/DDBJ whole genome shotgun (WGS) entry which is preliminary data.</text>
</comment>
<dbReference type="EMBL" id="LSRX01000403">
    <property type="protein sequence ID" value="OLP98277.1"/>
    <property type="molecule type" value="Genomic_DNA"/>
</dbReference>
<dbReference type="AlphaFoldDB" id="A0A1Q9DSY7"/>
<evidence type="ECO:0000256" key="3">
    <source>
        <dbReference type="ARBA" id="ARBA00022917"/>
    </source>
</evidence>
<evidence type="ECO:0000256" key="4">
    <source>
        <dbReference type="SAM" id="MobiDB-lite"/>
    </source>
</evidence>
<dbReference type="Proteomes" id="UP000186817">
    <property type="component" value="Unassembled WGS sequence"/>
</dbReference>
<feature type="region of interest" description="Disordered" evidence="4">
    <location>
        <begin position="128"/>
        <end position="149"/>
    </location>
</feature>